<keyword evidence="1" id="KW-0732">Signal</keyword>
<evidence type="ECO:0000256" key="1">
    <source>
        <dbReference type="SAM" id="SignalP"/>
    </source>
</evidence>
<dbReference type="Proteomes" id="UP000488956">
    <property type="component" value="Unassembled WGS sequence"/>
</dbReference>
<feature type="chain" id="PRO_5026302454" evidence="1">
    <location>
        <begin position="17"/>
        <end position="50"/>
    </location>
</feature>
<name>A0A6G0KGG9_9STRA</name>
<organism evidence="2 3">
    <name type="scientific">Phytophthora fragariae</name>
    <dbReference type="NCBI Taxonomy" id="53985"/>
    <lineage>
        <taxon>Eukaryota</taxon>
        <taxon>Sar</taxon>
        <taxon>Stramenopiles</taxon>
        <taxon>Oomycota</taxon>
        <taxon>Peronosporomycetes</taxon>
        <taxon>Peronosporales</taxon>
        <taxon>Peronosporaceae</taxon>
        <taxon>Phytophthora</taxon>
    </lineage>
</organism>
<accession>A0A6G0KGG9</accession>
<reference evidence="2 3" key="1">
    <citation type="submission" date="2018-09" db="EMBL/GenBank/DDBJ databases">
        <title>Genomic investigation of the strawberry pathogen Phytophthora fragariae indicates pathogenicity is determined by transcriptional variation in three key races.</title>
        <authorList>
            <person name="Adams T.M."/>
            <person name="Armitage A.D."/>
            <person name="Sobczyk M.K."/>
            <person name="Bates H.J."/>
            <person name="Dunwell J.M."/>
            <person name="Nellist C.F."/>
            <person name="Harrison R.J."/>
        </authorList>
    </citation>
    <scope>NUCLEOTIDE SEQUENCE [LARGE SCALE GENOMIC DNA]</scope>
    <source>
        <strain evidence="2 3">ONT-3</strain>
    </source>
</reference>
<evidence type="ECO:0000313" key="3">
    <source>
        <dbReference type="Proteomes" id="UP000488956"/>
    </source>
</evidence>
<dbReference type="AlphaFoldDB" id="A0A6G0KGG9"/>
<gene>
    <name evidence="2" type="ORF">PF010_g20015</name>
</gene>
<proteinExistence type="predicted"/>
<comment type="caution">
    <text evidence="2">The sequence shown here is derived from an EMBL/GenBank/DDBJ whole genome shotgun (WGS) entry which is preliminary data.</text>
</comment>
<sequence>MQGSWLVAACMALVASLTIDPYCVCVVQRCPVARFVLDGGVHGVAGGAND</sequence>
<protein>
    <submittedName>
        <fullName evidence="2">Uncharacterized protein</fullName>
    </submittedName>
</protein>
<evidence type="ECO:0000313" key="2">
    <source>
        <dbReference type="EMBL" id="KAE9086634.1"/>
    </source>
</evidence>
<feature type="signal peptide" evidence="1">
    <location>
        <begin position="1"/>
        <end position="16"/>
    </location>
</feature>
<dbReference type="EMBL" id="QXFX01001667">
    <property type="protein sequence ID" value="KAE9086634.1"/>
    <property type="molecule type" value="Genomic_DNA"/>
</dbReference>